<dbReference type="InterPro" id="IPR043519">
    <property type="entry name" value="NT_sf"/>
</dbReference>
<feature type="domain" description="Poly A polymerase head" evidence="12">
    <location>
        <begin position="35"/>
        <end position="157"/>
    </location>
</feature>
<evidence type="ECO:0000256" key="2">
    <source>
        <dbReference type="ARBA" id="ARBA00007265"/>
    </source>
</evidence>
<dbReference type="RefSeq" id="WP_012692591.1">
    <property type="nucleotide sequence ID" value="NC_012526.1"/>
</dbReference>
<evidence type="ECO:0000256" key="8">
    <source>
        <dbReference type="ARBA" id="ARBA00022741"/>
    </source>
</evidence>
<dbReference type="eggNOG" id="COG0617">
    <property type="taxonomic scope" value="Bacteria"/>
</dbReference>
<dbReference type="GO" id="GO:0000166">
    <property type="term" value="F:nucleotide binding"/>
    <property type="evidence" value="ECO:0007669"/>
    <property type="project" value="UniProtKB-KW"/>
</dbReference>
<comment type="cofactor">
    <cofactor evidence="1">
        <name>Mg(2+)</name>
        <dbReference type="ChEBI" id="CHEBI:18420"/>
    </cofactor>
</comment>
<dbReference type="InterPro" id="IPR052390">
    <property type="entry name" value="tRNA_nt/polyA_polymerase"/>
</dbReference>
<evidence type="ECO:0000313" key="14">
    <source>
        <dbReference type="Proteomes" id="UP000002208"/>
    </source>
</evidence>
<sequence>MTAAFAAAAWDRLQPQDRAWLTEVATHAGGGRVALVGGAVRDALLGHTPLDLDVVVEGAPVLAVAENTGLPFTFHPAFQNATLSLPDGRSADLVQARRETYPQPGANPVPHPGTLTDDLRRRDFGLNALALLVRPNGEPVFLDEVGGLDDLEARQLRPLHASSLRDDASRLVRGARLAARLELHASPELLEQIPDALHMAAITPRLWAELKLLLQEPRPGQAARRLQEWGAGALLPGLKLLEALDDVQASGTALPWLVYAAAMLSASDQPAALAARMGLGERPGALLARALSDTYFPDGTPELLLRRLLRPDSYSPLTGRDVVALGVTPGKAVGQALAHLASLRRTGQVHSAEEERAALQRYLLAR</sequence>
<keyword evidence="3" id="KW-0820">tRNA-binding</keyword>
<dbReference type="PaxDb" id="546414-Deide_06240"/>
<dbReference type="Gene3D" id="1.10.3090.10">
    <property type="entry name" value="cca-adding enzyme, domain 2"/>
    <property type="match status" value="1"/>
</dbReference>
<keyword evidence="4 11" id="KW-0808">Transferase</keyword>
<keyword evidence="5" id="KW-0819">tRNA processing</keyword>
<name>C1D0U4_DEIDV</name>
<dbReference type="STRING" id="546414.Deide_06240"/>
<dbReference type="OrthoDB" id="9805698at2"/>
<keyword evidence="14" id="KW-1185">Reference proteome</keyword>
<dbReference type="GO" id="GO:0000049">
    <property type="term" value="F:tRNA binding"/>
    <property type="evidence" value="ECO:0007669"/>
    <property type="project" value="UniProtKB-KW"/>
</dbReference>
<dbReference type="HOGENOM" id="CLU_015961_5_1_0"/>
<keyword evidence="7" id="KW-0479">Metal-binding</keyword>
<keyword evidence="8" id="KW-0547">Nucleotide-binding</keyword>
<accession>C1D0U4</accession>
<evidence type="ECO:0000256" key="6">
    <source>
        <dbReference type="ARBA" id="ARBA00022695"/>
    </source>
</evidence>
<evidence type="ECO:0000256" key="4">
    <source>
        <dbReference type="ARBA" id="ARBA00022679"/>
    </source>
</evidence>
<evidence type="ECO:0000256" key="11">
    <source>
        <dbReference type="RuleBase" id="RU003953"/>
    </source>
</evidence>
<dbReference type="GO" id="GO:0008033">
    <property type="term" value="P:tRNA processing"/>
    <property type="evidence" value="ECO:0007669"/>
    <property type="project" value="UniProtKB-KW"/>
</dbReference>
<dbReference type="Proteomes" id="UP000002208">
    <property type="component" value="Chromosome"/>
</dbReference>
<gene>
    <name evidence="13" type="ordered locus">Deide_06240</name>
</gene>
<proteinExistence type="inferred from homology"/>
<dbReference type="GO" id="GO:0046872">
    <property type="term" value="F:metal ion binding"/>
    <property type="evidence" value="ECO:0007669"/>
    <property type="project" value="UniProtKB-KW"/>
</dbReference>
<dbReference type="InterPro" id="IPR002646">
    <property type="entry name" value="PolA_pol_head_dom"/>
</dbReference>
<evidence type="ECO:0000256" key="3">
    <source>
        <dbReference type="ARBA" id="ARBA00022555"/>
    </source>
</evidence>
<dbReference type="SUPFAM" id="SSF81891">
    <property type="entry name" value="Poly A polymerase C-terminal region-like"/>
    <property type="match status" value="1"/>
</dbReference>
<dbReference type="AlphaFoldDB" id="C1D0U4"/>
<keyword evidence="9" id="KW-0460">Magnesium</keyword>
<reference evidence="13 14" key="1">
    <citation type="journal article" date="2009" name="PLoS Genet.">
        <title>Alliance of proteomics and genomics to unravel the specificities of Sahara bacterium Deinococcus deserti.</title>
        <authorList>
            <person name="de Groot A."/>
            <person name="Dulermo R."/>
            <person name="Ortet P."/>
            <person name="Blanchard L."/>
            <person name="Guerin P."/>
            <person name="Fernandez B."/>
            <person name="Vacherie B."/>
            <person name="Dossat C."/>
            <person name="Jolivet E."/>
            <person name="Siguier P."/>
            <person name="Chandler M."/>
            <person name="Barakat M."/>
            <person name="Dedieu A."/>
            <person name="Barbe V."/>
            <person name="Heulin T."/>
            <person name="Sommer S."/>
            <person name="Achouak W."/>
            <person name="Armengaud J."/>
        </authorList>
    </citation>
    <scope>NUCLEOTIDE SEQUENCE [LARGE SCALE GENOMIC DNA]</scope>
    <source>
        <strain evidence="14">DSM 17065 / CIP 109153 / LMG 22923 / VCD115</strain>
    </source>
</reference>
<keyword evidence="6" id="KW-0548">Nucleotidyltransferase</keyword>
<evidence type="ECO:0000313" key="13">
    <source>
        <dbReference type="EMBL" id="ACO45468.1"/>
    </source>
</evidence>
<evidence type="ECO:0000256" key="5">
    <source>
        <dbReference type="ARBA" id="ARBA00022694"/>
    </source>
</evidence>
<dbReference type="GO" id="GO:0016779">
    <property type="term" value="F:nucleotidyltransferase activity"/>
    <property type="evidence" value="ECO:0007669"/>
    <property type="project" value="UniProtKB-KW"/>
</dbReference>
<comment type="similarity">
    <text evidence="2 11">Belongs to the tRNA nucleotidyltransferase/poly(A) polymerase family.</text>
</comment>
<evidence type="ECO:0000259" key="12">
    <source>
        <dbReference type="Pfam" id="PF01743"/>
    </source>
</evidence>
<keyword evidence="10 11" id="KW-0694">RNA-binding</keyword>
<evidence type="ECO:0000256" key="7">
    <source>
        <dbReference type="ARBA" id="ARBA00022723"/>
    </source>
</evidence>
<dbReference type="PANTHER" id="PTHR47788">
    <property type="entry name" value="POLYA POLYMERASE"/>
    <property type="match status" value="1"/>
</dbReference>
<dbReference type="PANTHER" id="PTHR47788:SF1">
    <property type="entry name" value="A-ADDING TRNA NUCLEOTIDYLTRANSFERASE"/>
    <property type="match status" value="1"/>
</dbReference>
<dbReference type="SUPFAM" id="SSF81301">
    <property type="entry name" value="Nucleotidyltransferase"/>
    <property type="match status" value="1"/>
</dbReference>
<evidence type="ECO:0000256" key="9">
    <source>
        <dbReference type="ARBA" id="ARBA00022842"/>
    </source>
</evidence>
<dbReference type="KEGG" id="ddr:Deide_06240"/>
<evidence type="ECO:0000256" key="10">
    <source>
        <dbReference type="ARBA" id="ARBA00022884"/>
    </source>
</evidence>
<protein>
    <submittedName>
        <fullName evidence="13">Putative nucleotidyltransferase</fullName>
    </submittedName>
</protein>
<dbReference type="Pfam" id="PF01743">
    <property type="entry name" value="PolyA_pol"/>
    <property type="match status" value="1"/>
</dbReference>
<organism evidence="13 14">
    <name type="scientific">Deinococcus deserti (strain DSM 17065 / CIP 109153 / LMG 22923 / VCD115)</name>
    <dbReference type="NCBI Taxonomy" id="546414"/>
    <lineage>
        <taxon>Bacteria</taxon>
        <taxon>Thermotogati</taxon>
        <taxon>Deinococcota</taxon>
        <taxon>Deinococci</taxon>
        <taxon>Deinococcales</taxon>
        <taxon>Deinococcaceae</taxon>
        <taxon>Deinococcus</taxon>
    </lineage>
</organism>
<dbReference type="Gene3D" id="3.30.460.10">
    <property type="entry name" value="Beta Polymerase, domain 2"/>
    <property type="match status" value="1"/>
</dbReference>
<dbReference type="EMBL" id="CP001114">
    <property type="protein sequence ID" value="ACO45468.1"/>
    <property type="molecule type" value="Genomic_DNA"/>
</dbReference>
<dbReference type="CDD" id="cd05398">
    <property type="entry name" value="NT_ClassII-CCAase"/>
    <property type="match status" value="1"/>
</dbReference>
<evidence type="ECO:0000256" key="1">
    <source>
        <dbReference type="ARBA" id="ARBA00001946"/>
    </source>
</evidence>